<sequence>MSLSPEQRREYRGIAHNLKPVIIVGDKGLTEGLQEELERALNDHELIKVKVASQEREVRQEAIAALCEATGAELIQTIGKIAVIMRRAKKPNPKLSNLLREKSGRA</sequence>
<dbReference type="OrthoDB" id="9797519at2"/>
<dbReference type="Gene3D" id="3.30.110.60">
    <property type="entry name" value="YhbY-like"/>
    <property type="match status" value="1"/>
</dbReference>
<comment type="caution">
    <text evidence="4">The sequence shown here is derived from an EMBL/GenBank/DDBJ whole genome shotgun (WGS) entry which is preliminary data.</text>
</comment>
<dbReference type="PANTHER" id="PTHR40065">
    <property type="entry name" value="RNA-BINDING PROTEIN YHBY"/>
    <property type="match status" value="1"/>
</dbReference>
<evidence type="ECO:0000313" key="5">
    <source>
        <dbReference type="Proteomes" id="UP000298325"/>
    </source>
</evidence>
<proteinExistence type="predicted"/>
<dbReference type="EMBL" id="SRPF01000002">
    <property type="protein sequence ID" value="TGN40547.1"/>
    <property type="molecule type" value="Genomic_DNA"/>
</dbReference>
<dbReference type="InterPro" id="IPR017924">
    <property type="entry name" value="RNA-binding_YhbY"/>
</dbReference>
<feature type="domain" description="CRM" evidence="3">
    <location>
        <begin position="1"/>
        <end position="97"/>
    </location>
</feature>
<accession>A0A4Z1BL71</accession>
<evidence type="ECO:0000313" key="4">
    <source>
        <dbReference type="EMBL" id="TGN40547.1"/>
    </source>
</evidence>
<dbReference type="InterPro" id="IPR035920">
    <property type="entry name" value="YhbY-like_sf"/>
</dbReference>
<dbReference type="RefSeq" id="WP_135803209.1">
    <property type="nucleotide sequence ID" value="NZ_SRPF01000002.1"/>
</dbReference>
<dbReference type="Proteomes" id="UP000298325">
    <property type="component" value="Unassembled WGS sequence"/>
</dbReference>
<dbReference type="InterPro" id="IPR001890">
    <property type="entry name" value="RNA-binding_CRM"/>
</dbReference>
<protein>
    <submittedName>
        <fullName evidence="4">Ribosome assembly RNA-binding protein YhbY</fullName>
    </submittedName>
</protein>
<gene>
    <name evidence="4" type="primary">yhbY</name>
    <name evidence="4" type="ORF">E5Q11_09825</name>
</gene>
<dbReference type="NCBIfam" id="TIGR00253">
    <property type="entry name" value="RNA_bind_YhbY"/>
    <property type="match status" value="1"/>
</dbReference>
<keyword evidence="1 2" id="KW-0694">RNA-binding</keyword>
<dbReference type="AlphaFoldDB" id="A0A4Z1BL71"/>
<dbReference type="InterPro" id="IPR051925">
    <property type="entry name" value="RNA-binding_domain"/>
</dbReference>
<dbReference type="Pfam" id="PF01985">
    <property type="entry name" value="CRS1_YhbY"/>
    <property type="match status" value="1"/>
</dbReference>
<keyword evidence="5" id="KW-1185">Reference proteome</keyword>
<organism evidence="4 5">
    <name type="scientific">Marinobacter confluentis</name>
    <dbReference type="NCBI Taxonomy" id="1697557"/>
    <lineage>
        <taxon>Bacteria</taxon>
        <taxon>Pseudomonadati</taxon>
        <taxon>Pseudomonadota</taxon>
        <taxon>Gammaproteobacteria</taxon>
        <taxon>Pseudomonadales</taxon>
        <taxon>Marinobacteraceae</taxon>
        <taxon>Marinobacter</taxon>
    </lineage>
</organism>
<dbReference type="PANTHER" id="PTHR40065:SF3">
    <property type="entry name" value="RNA-BINDING PROTEIN YHBY"/>
    <property type="match status" value="1"/>
</dbReference>
<evidence type="ECO:0000256" key="2">
    <source>
        <dbReference type="PROSITE-ProRule" id="PRU00626"/>
    </source>
</evidence>
<dbReference type="SMART" id="SM01103">
    <property type="entry name" value="CRS1_YhbY"/>
    <property type="match status" value="1"/>
</dbReference>
<evidence type="ECO:0000256" key="1">
    <source>
        <dbReference type="ARBA" id="ARBA00022884"/>
    </source>
</evidence>
<dbReference type="PROSITE" id="PS51295">
    <property type="entry name" value="CRM"/>
    <property type="match status" value="1"/>
</dbReference>
<dbReference type="GO" id="GO:0003723">
    <property type="term" value="F:RNA binding"/>
    <property type="evidence" value="ECO:0007669"/>
    <property type="project" value="UniProtKB-UniRule"/>
</dbReference>
<dbReference type="SUPFAM" id="SSF75471">
    <property type="entry name" value="YhbY-like"/>
    <property type="match status" value="1"/>
</dbReference>
<evidence type="ECO:0000259" key="3">
    <source>
        <dbReference type="PROSITE" id="PS51295"/>
    </source>
</evidence>
<name>A0A4Z1BL71_9GAMM</name>
<reference evidence="4 5" key="1">
    <citation type="submission" date="2019-04" db="EMBL/GenBank/DDBJ databases">
        <authorList>
            <person name="Park S."/>
            <person name="Yoon J.-H."/>
        </authorList>
    </citation>
    <scope>NUCLEOTIDE SEQUENCE [LARGE SCALE GENOMIC DNA]</scope>
    <source>
        <strain evidence="4 5">HJM-18</strain>
    </source>
</reference>